<keyword evidence="3" id="KW-0800">Toxin</keyword>
<name>A0A162N4V1_CORDF</name>
<gene>
    <name evidence="3" type="ORF">LEL_07547</name>
</gene>
<reference evidence="3 4" key="1">
    <citation type="journal article" date="2016" name="Genome Biol. Evol.">
        <title>Divergent and convergent evolution of fungal pathogenicity.</title>
        <authorList>
            <person name="Shang Y."/>
            <person name="Xiao G."/>
            <person name="Zheng P."/>
            <person name="Cen K."/>
            <person name="Zhan S."/>
            <person name="Wang C."/>
        </authorList>
    </citation>
    <scope>NUCLEOTIDE SEQUENCE [LARGE SCALE GENOMIC DNA]</scope>
    <source>
        <strain evidence="3 4">RCEF 1005</strain>
    </source>
</reference>
<feature type="chain" id="PRO_5007837610" evidence="2">
    <location>
        <begin position="20"/>
        <end position="931"/>
    </location>
</feature>
<evidence type="ECO:0000313" key="4">
    <source>
        <dbReference type="Proteomes" id="UP000076881"/>
    </source>
</evidence>
<keyword evidence="4" id="KW-1185">Reference proteome</keyword>
<organism evidence="3 4">
    <name type="scientific">Akanthomyces lecanii RCEF 1005</name>
    <dbReference type="NCBI Taxonomy" id="1081108"/>
    <lineage>
        <taxon>Eukaryota</taxon>
        <taxon>Fungi</taxon>
        <taxon>Dikarya</taxon>
        <taxon>Ascomycota</taxon>
        <taxon>Pezizomycotina</taxon>
        <taxon>Sordariomycetes</taxon>
        <taxon>Hypocreomycetidae</taxon>
        <taxon>Hypocreales</taxon>
        <taxon>Cordycipitaceae</taxon>
        <taxon>Akanthomyces</taxon>
        <taxon>Cordyceps confragosa</taxon>
    </lineage>
</organism>
<feature type="region of interest" description="Disordered" evidence="1">
    <location>
        <begin position="895"/>
        <end position="931"/>
    </location>
</feature>
<feature type="signal peptide" evidence="2">
    <location>
        <begin position="1"/>
        <end position="19"/>
    </location>
</feature>
<evidence type="ECO:0000256" key="2">
    <source>
        <dbReference type="SAM" id="SignalP"/>
    </source>
</evidence>
<dbReference type="Gene3D" id="1.10.490.40">
    <property type="entry name" value="Diphtheria toxin, translocation domain"/>
    <property type="match status" value="1"/>
</dbReference>
<keyword evidence="2" id="KW-0732">Signal</keyword>
<dbReference type="EMBL" id="AZHF01000005">
    <property type="protein sequence ID" value="OAA75559.1"/>
    <property type="molecule type" value="Genomic_DNA"/>
</dbReference>
<proteinExistence type="predicted"/>
<dbReference type="AlphaFoldDB" id="A0A162N4V1"/>
<sequence length="931" mass="100304">MIFFQPVLAVLGCAILAAGYSIPGSVERVYFYYAYKLDFLTPGAQVIAPGCPGAKGKACTLDEFIRYISQNSEKLPKFSITTEEYPPVAATAQKIADEGLTGVIDVNKVVQDAKGNYATLLRKVGDRVLGKLESSPKDAAELANFEICKTNVFESMKAVYNERMRAAVESFKPFAGEAEAFKVVEIEKGRGKTVNWGETVKANPGKTKKEITTAWKEHIAGGHEENLRMLEESVRTAKDLVCPAGGSRRRAKRQAALCGEAIIQDPLSGPDDAATPPKGEDTPAPPKGEEAPTPPKGEDAPTPPKGEDAAAPPKGEDVPAPPKGEKIPSSKLGKAAELAETISEKEFAEIAAKRGLSTLAKEKWSMSLSDVRTSLKYERLTPASPKVSGGGFKGPSAGAGAAAIVGGAVWVYGVVDAFTHNVTALDRAAAVTAIIPFVGCAVQTAAEVEKGDVNGLDSAMCFLGDGLLLTPAFPLGIAIHVVRAVMSFFKPPPVPTLEDMQSARDKTWNRFLDDDIYTYIYSHPSYNNVTDHPRRSEEKTFGEKLESALAIEELAVQSQGAQTIGAASASAQEDLEAAVSPEEKAEMEKGILTAKEQILAAMDKEIVRRQRQLLMTLPKALKESHDISLQPTADQYNKEFIENVASEKMVNTYKKISFVDPDSGRQFDDADEVRAKLNGIATSLRQAPPALPGYFDLAYIVGQSRALVSLNNATLSPQDYMREKVANLSESSVQLHALHHTLQVARLLTKKITEDKLSTVFPNDDAQGARELQTIVAMKYGRLHDDAKFKWADAKFNGATSFFLDEQMPGLNRYLTHPEVPPSLEKTESTLVVSLVVGLGQSIVESLTQHAEALGEREEVGVGQVIMDLAAKLQGMVGESDSQWAAAVEASRNKYNSTAIPSPDPAPAARLRRTLPRSSSGHRAQLGVSAQ</sequence>
<comment type="caution">
    <text evidence="3">The sequence shown here is derived from an EMBL/GenBank/DDBJ whole genome shotgun (WGS) entry which is preliminary data.</text>
</comment>
<evidence type="ECO:0000313" key="3">
    <source>
        <dbReference type="EMBL" id="OAA75559.1"/>
    </source>
</evidence>
<dbReference type="Proteomes" id="UP000076881">
    <property type="component" value="Unassembled WGS sequence"/>
</dbReference>
<feature type="region of interest" description="Disordered" evidence="1">
    <location>
        <begin position="261"/>
        <end position="332"/>
    </location>
</feature>
<evidence type="ECO:0000256" key="1">
    <source>
        <dbReference type="SAM" id="MobiDB-lite"/>
    </source>
</evidence>
<dbReference type="STRING" id="1081108.A0A162N4V1"/>
<keyword evidence="3" id="KW-0528">Neurotoxin</keyword>
<dbReference type="OrthoDB" id="4917004at2759"/>
<accession>A0A162N4V1</accession>
<protein>
    <submittedName>
        <fullName evidence="3">Clostridium neurotoxin, translocation</fullName>
    </submittedName>
</protein>